<organism evidence="1 2">
    <name type="scientific">Zalaria obscura</name>
    <dbReference type="NCBI Taxonomy" id="2024903"/>
    <lineage>
        <taxon>Eukaryota</taxon>
        <taxon>Fungi</taxon>
        <taxon>Dikarya</taxon>
        <taxon>Ascomycota</taxon>
        <taxon>Pezizomycotina</taxon>
        <taxon>Dothideomycetes</taxon>
        <taxon>Dothideomycetidae</taxon>
        <taxon>Dothideales</taxon>
        <taxon>Zalariaceae</taxon>
        <taxon>Zalaria</taxon>
    </lineage>
</organism>
<proteinExistence type="predicted"/>
<sequence>MTTYLTEDDIYRTSTQYRLWSFTPESLAALREQTHAAAIERAKKYLGHGNGTTGHSDGANGNCEGDGTVADCLTAEEELRLVQRYADQIRTTSDFFKWPVNVKATAVQYLHRFYLSNSTLTYPPRETYKCALFLASKTEGVHMTLSEYARRISTDAQLILAPEYKIIQALRFTLDVRQPFRGLKGALMELLNIAAGRGAVPQHSRTGKTGAELQTLMAELPGVADGDRSTWAAPAGAAAADPRVLADRAHVAYGVARQILDAPALLTDVYFLFTPPQIYFGALMLADSVLAGFYLSTKLALESPVRGKVLATIGACRDMLGAWSPQGVMSKEERAGLEARLERCRDPTTRDLVGAMAAEKRGGGDEGALDDGVAKRRKLEREKSMKEGEDLFGPSLPTVGNAA</sequence>
<dbReference type="Proteomes" id="UP001320706">
    <property type="component" value="Unassembled WGS sequence"/>
</dbReference>
<accession>A0ACC3SHE5</accession>
<reference evidence="1" key="1">
    <citation type="submission" date="2024-02" db="EMBL/GenBank/DDBJ databases">
        <title>Metagenome Assembled Genome of Zalaria obscura JY119.</title>
        <authorList>
            <person name="Vighnesh L."/>
            <person name="Jagadeeshwari U."/>
            <person name="Venkata Ramana C."/>
            <person name="Sasikala C."/>
        </authorList>
    </citation>
    <scope>NUCLEOTIDE SEQUENCE</scope>
    <source>
        <strain evidence="1">JY119</strain>
    </source>
</reference>
<keyword evidence="2" id="KW-1185">Reference proteome</keyword>
<evidence type="ECO:0000313" key="1">
    <source>
        <dbReference type="EMBL" id="KAK8213295.1"/>
    </source>
</evidence>
<name>A0ACC3SHE5_9PEZI</name>
<evidence type="ECO:0000313" key="2">
    <source>
        <dbReference type="Proteomes" id="UP001320706"/>
    </source>
</evidence>
<comment type="caution">
    <text evidence="1">The sequence shown here is derived from an EMBL/GenBank/DDBJ whole genome shotgun (WGS) entry which is preliminary data.</text>
</comment>
<protein>
    <submittedName>
        <fullName evidence="1">Uncharacterized protein</fullName>
    </submittedName>
</protein>
<dbReference type="EMBL" id="JAMKPW020000011">
    <property type="protein sequence ID" value="KAK8213295.1"/>
    <property type="molecule type" value="Genomic_DNA"/>
</dbReference>
<gene>
    <name evidence="1" type="ORF">M8818_002594</name>
</gene>